<evidence type="ECO:0000313" key="2">
    <source>
        <dbReference type="EMBL" id="KAG5400125.1"/>
    </source>
</evidence>
<dbReference type="Proteomes" id="UP000823674">
    <property type="component" value="Chromosome A04"/>
</dbReference>
<proteinExistence type="predicted"/>
<dbReference type="EMBL" id="JADBGQ010000004">
    <property type="protein sequence ID" value="KAG5400125.1"/>
    <property type="molecule type" value="Genomic_DNA"/>
</dbReference>
<comment type="caution">
    <text evidence="2">The sequence shown here is derived from an EMBL/GenBank/DDBJ whole genome shotgun (WGS) entry which is preliminary data.</text>
</comment>
<feature type="region of interest" description="Disordered" evidence="1">
    <location>
        <begin position="24"/>
        <end position="50"/>
    </location>
</feature>
<evidence type="ECO:0000256" key="1">
    <source>
        <dbReference type="SAM" id="MobiDB-lite"/>
    </source>
</evidence>
<protein>
    <submittedName>
        <fullName evidence="2">Uncharacterized protein</fullName>
    </submittedName>
</protein>
<name>A0ABQ7MN28_BRACM</name>
<organism evidence="2 3">
    <name type="scientific">Brassica rapa subsp. trilocularis</name>
    <dbReference type="NCBI Taxonomy" id="1813537"/>
    <lineage>
        <taxon>Eukaryota</taxon>
        <taxon>Viridiplantae</taxon>
        <taxon>Streptophyta</taxon>
        <taxon>Embryophyta</taxon>
        <taxon>Tracheophyta</taxon>
        <taxon>Spermatophyta</taxon>
        <taxon>Magnoliopsida</taxon>
        <taxon>eudicotyledons</taxon>
        <taxon>Gunneridae</taxon>
        <taxon>Pentapetalae</taxon>
        <taxon>rosids</taxon>
        <taxon>malvids</taxon>
        <taxon>Brassicales</taxon>
        <taxon>Brassicaceae</taxon>
        <taxon>Brassiceae</taxon>
        <taxon>Brassica</taxon>
    </lineage>
</organism>
<reference evidence="2 3" key="1">
    <citation type="submission" date="2021-03" db="EMBL/GenBank/DDBJ databases">
        <authorList>
            <person name="King G.J."/>
            <person name="Bancroft I."/>
            <person name="Baten A."/>
            <person name="Bloomfield J."/>
            <person name="Borpatragohain P."/>
            <person name="He Z."/>
            <person name="Irish N."/>
            <person name="Irwin J."/>
            <person name="Liu K."/>
            <person name="Mauleon R.P."/>
            <person name="Moore J."/>
            <person name="Morris R."/>
            <person name="Ostergaard L."/>
            <person name="Wang B."/>
            <person name="Wells R."/>
        </authorList>
    </citation>
    <scope>NUCLEOTIDE SEQUENCE [LARGE SCALE GENOMIC DNA]</scope>
    <source>
        <strain evidence="2">R-o-18</strain>
        <tissue evidence="2">Leaf</tissue>
    </source>
</reference>
<evidence type="ECO:0000313" key="3">
    <source>
        <dbReference type="Proteomes" id="UP000823674"/>
    </source>
</evidence>
<sequence length="88" mass="9335">MMKTEGGARRSGSDEAVVRRRMTAETISGGGACNSRAHRGETSGGSSGFVRTPIAAWSVATASSRREEHDGGSACARFATVRKLWPMY</sequence>
<accession>A0ABQ7MN28</accession>
<keyword evidence="3" id="KW-1185">Reference proteome</keyword>
<gene>
    <name evidence="2" type="primary">A04g501920.1_BraROA</name>
    <name evidence="2" type="ORF">IGI04_014732</name>
</gene>